<proteinExistence type="predicted"/>
<protein>
    <submittedName>
        <fullName evidence="2">Uncharacterized protein</fullName>
    </submittedName>
</protein>
<organism evidence="2 3">
    <name type="scientific">Melipona bicolor</name>
    <dbReference type="NCBI Taxonomy" id="60889"/>
    <lineage>
        <taxon>Eukaryota</taxon>
        <taxon>Metazoa</taxon>
        <taxon>Ecdysozoa</taxon>
        <taxon>Arthropoda</taxon>
        <taxon>Hexapoda</taxon>
        <taxon>Insecta</taxon>
        <taxon>Pterygota</taxon>
        <taxon>Neoptera</taxon>
        <taxon>Endopterygota</taxon>
        <taxon>Hymenoptera</taxon>
        <taxon>Apocrita</taxon>
        <taxon>Aculeata</taxon>
        <taxon>Apoidea</taxon>
        <taxon>Anthophila</taxon>
        <taxon>Apidae</taxon>
        <taxon>Melipona</taxon>
    </lineage>
</organism>
<accession>A0AA40KN24</accession>
<sequence>MLLSPLVERTRTDGRVGGGGGGVGVGNGGGGGAAVSAPAADGADGRGCGCGCGCGCDCGRGRDRAAHAAVVYDDAVDEGVVQPVAAVVVAASPAPKNHRLDRRPRSPLSLDRDNPWIIETRNNFFKFRLLRPRRSTLPPDSFL</sequence>
<evidence type="ECO:0000256" key="1">
    <source>
        <dbReference type="SAM" id="MobiDB-lite"/>
    </source>
</evidence>
<keyword evidence="3" id="KW-1185">Reference proteome</keyword>
<reference evidence="2" key="1">
    <citation type="submission" date="2021-10" db="EMBL/GenBank/DDBJ databases">
        <title>Melipona bicolor Genome sequencing and assembly.</title>
        <authorList>
            <person name="Araujo N.S."/>
            <person name="Arias M.C."/>
        </authorList>
    </citation>
    <scope>NUCLEOTIDE SEQUENCE</scope>
    <source>
        <strain evidence="2">USP_2M_L1-L4_2017</strain>
        <tissue evidence="2">Whole body</tissue>
    </source>
</reference>
<feature type="region of interest" description="Disordered" evidence="1">
    <location>
        <begin position="1"/>
        <end position="21"/>
    </location>
</feature>
<dbReference type="AlphaFoldDB" id="A0AA40KN24"/>
<dbReference type="Proteomes" id="UP001177670">
    <property type="component" value="Unassembled WGS sequence"/>
</dbReference>
<dbReference type="EMBL" id="JAHYIQ010000013">
    <property type="protein sequence ID" value="KAK1126558.1"/>
    <property type="molecule type" value="Genomic_DNA"/>
</dbReference>
<gene>
    <name evidence="2" type="ORF">K0M31_004192</name>
</gene>
<evidence type="ECO:0000313" key="2">
    <source>
        <dbReference type="EMBL" id="KAK1126558.1"/>
    </source>
</evidence>
<evidence type="ECO:0000313" key="3">
    <source>
        <dbReference type="Proteomes" id="UP001177670"/>
    </source>
</evidence>
<comment type="caution">
    <text evidence="2">The sequence shown here is derived from an EMBL/GenBank/DDBJ whole genome shotgun (WGS) entry which is preliminary data.</text>
</comment>
<name>A0AA40KN24_9HYME</name>